<proteinExistence type="predicted"/>
<evidence type="ECO:0000313" key="4">
    <source>
        <dbReference type="EMBL" id="MBU9728614.1"/>
    </source>
</evidence>
<organism evidence="4 5">
    <name type="scientific">Diplocloster modestus</name>
    <dbReference type="NCBI Taxonomy" id="2850322"/>
    <lineage>
        <taxon>Bacteria</taxon>
        <taxon>Bacillati</taxon>
        <taxon>Bacillota</taxon>
        <taxon>Clostridia</taxon>
        <taxon>Lachnospirales</taxon>
        <taxon>Lachnospiraceae</taxon>
        <taxon>Diplocloster</taxon>
    </lineage>
</organism>
<dbReference type="PRINTS" id="PR00455">
    <property type="entry name" value="HTHTETR"/>
</dbReference>
<dbReference type="PROSITE" id="PS50977">
    <property type="entry name" value="HTH_TETR_2"/>
    <property type="match status" value="1"/>
</dbReference>
<protein>
    <submittedName>
        <fullName evidence="4">TetR/AcrR family transcriptional regulator</fullName>
    </submittedName>
</protein>
<dbReference type="EMBL" id="JAHQCX010000021">
    <property type="protein sequence ID" value="MBU9728614.1"/>
    <property type="molecule type" value="Genomic_DNA"/>
</dbReference>
<dbReference type="RefSeq" id="WP_158354824.1">
    <property type="nucleotide sequence ID" value="NZ_JAHQCX010000021.1"/>
</dbReference>
<comment type="caution">
    <text evidence="4">The sequence shown here is derived from an EMBL/GenBank/DDBJ whole genome shotgun (WGS) entry which is preliminary data.</text>
</comment>
<feature type="domain" description="HTH tetR-type" evidence="3">
    <location>
        <begin position="4"/>
        <end position="64"/>
    </location>
</feature>
<keyword evidence="1 2" id="KW-0238">DNA-binding</keyword>
<name>A0ABS6KDM5_9FIRM</name>
<sequence>MAESATKEMIIEKANQLFQEKGYNQVTIQDICEACEITKTTFYYHMKSKDDLIINNYDIITENLTQLMVSLIAADNYWEQLWMCFEVLIRESVRYGQDLYSQLFIVNLKEDRGSFDLREDLTRIAVSVIRKGQETGQIRNQNPAEQLYEASAYLFTGYEITWCIKNGNFDWMQNTRRSLEVMYDILPELRYDIDE</sequence>
<accession>A0ABS6KDM5</accession>
<evidence type="ECO:0000256" key="1">
    <source>
        <dbReference type="ARBA" id="ARBA00023125"/>
    </source>
</evidence>
<dbReference type="PANTHER" id="PTHR43479">
    <property type="entry name" value="ACREF/ENVCD OPERON REPRESSOR-RELATED"/>
    <property type="match status" value="1"/>
</dbReference>
<gene>
    <name evidence="4" type="ORF">KTH90_21730</name>
</gene>
<keyword evidence="5" id="KW-1185">Reference proteome</keyword>
<dbReference type="SUPFAM" id="SSF48498">
    <property type="entry name" value="Tetracyclin repressor-like, C-terminal domain"/>
    <property type="match status" value="1"/>
</dbReference>
<dbReference type="InterPro" id="IPR009057">
    <property type="entry name" value="Homeodomain-like_sf"/>
</dbReference>
<reference evidence="4 5" key="1">
    <citation type="submission" date="2021-06" db="EMBL/GenBank/DDBJ databases">
        <title>Description of novel taxa of the family Lachnospiraceae.</title>
        <authorList>
            <person name="Chaplin A.V."/>
            <person name="Sokolova S.R."/>
            <person name="Pikina A.P."/>
            <person name="Korzhanova M."/>
            <person name="Belova V."/>
            <person name="Korostin D."/>
            <person name="Efimov B.A."/>
        </authorList>
    </citation>
    <scope>NUCLEOTIDE SEQUENCE [LARGE SCALE GENOMIC DNA]</scope>
    <source>
        <strain evidence="4 5">ASD4241</strain>
    </source>
</reference>
<evidence type="ECO:0000313" key="5">
    <source>
        <dbReference type="Proteomes" id="UP001314681"/>
    </source>
</evidence>
<dbReference type="InterPro" id="IPR001647">
    <property type="entry name" value="HTH_TetR"/>
</dbReference>
<evidence type="ECO:0000259" key="3">
    <source>
        <dbReference type="PROSITE" id="PS50977"/>
    </source>
</evidence>
<dbReference type="Pfam" id="PF00440">
    <property type="entry name" value="TetR_N"/>
    <property type="match status" value="1"/>
</dbReference>
<dbReference type="SUPFAM" id="SSF46689">
    <property type="entry name" value="Homeodomain-like"/>
    <property type="match status" value="1"/>
</dbReference>
<dbReference type="InterPro" id="IPR050624">
    <property type="entry name" value="HTH-type_Tx_Regulator"/>
</dbReference>
<dbReference type="PANTHER" id="PTHR43479:SF11">
    <property type="entry name" value="ACREF_ENVCD OPERON REPRESSOR-RELATED"/>
    <property type="match status" value="1"/>
</dbReference>
<dbReference type="InterPro" id="IPR036271">
    <property type="entry name" value="Tet_transcr_reg_TetR-rel_C_sf"/>
</dbReference>
<evidence type="ECO:0000256" key="2">
    <source>
        <dbReference type="PROSITE-ProRule" id="PRU00335"/>
    </source>
</evidence>
<dbReference type="Gene3D" id="1.10.357.10">
    <property type="entry name" value="Tetracycline Repressor, domain 2"/>
    <property type="match status" value="1"/>
</dbReference>
<feature type="DNA-binding region" description="H-T-H motif" evidence="2">
    <location>
        <begin position="27"/>
        <end position="46"/>
    </location>
</feature>
<dbReference type="Proteomes" id="UP001314681">
    <property type="component" value="Unassembled WGS sequence"/>
</dbReference>